<organism evidence="1">
    <name type="scientific">uncultured Thermomicrobiales bacterium</name>
    <dbReference type="NCBI Taxonomy" id="1645740"/>
    <lineage>
        <taxon>Bacteria</taxon>
        <taxon>Pseudomonadati</taxon>
        <taxon>Thermomicrobiota</taxon>
        <taxon>Thermomicrobia</taxon>
        <taxon>Thermomicrobiales</taxon>
        <taxon>environmental samples</taxon>
    </lineage>
</organism>
<dbReference type="EMBL" id="CADCWE010000046">
    <property type="protein sequence ID" value="CAA9529203.1"/>
    <property type="molecule type" value="Genomic_DNA"/>
</dbReference>
<gene>
    <name evidence="1" type="ORF">AVDCRST_MAG73-767</name>
</gene>
<dbReference type="AlphaFoldDB" id="A0A6J4TPZ6"/>
<evidence type="ECO:0000313" key="1">
    <source>
        <dbReference type="EMBL" id="CAA9529203.1"/>
    </source>
</evidence>
<name>A0A6J4TPZ6_9BACT</name>
<reference evidence="1" key="1">
    <citation type="submission" date="2020-02" db="EMBL/GenBank/DDBJ databases">
        <authorList>
            <person name="Meier V. D."/>
        </authorList>
    </citation>
    <scope>NUCLEOTIDE SEQUENCE</scope>
    <source>
        <strain evidence="1">AVDCRST_MAG73</strain>
    </source>
</reference>
<sequence>MAFVPDAGANQLDHLWGDLHLVVADDVLAGLGKDLVLGLGLGRFGAAGEDFAPGQGFQVGSWSEAIGRRVAGPGTILPVSFRRKAFPPLSKNPRERSAKVR</sequence>
<proteinExistence type="predicted"/>
<accession>A0A6J4TPZ6</accession>
<protein>
    <submittedName>
        <fullName evidence="1">Uncharacterized protein</fullName>
    </submittedName>
</protein>